<evidence type="ECO:0000313" key="3">
    <source>
        <dbReference type="Proteomes" id="UP000219514"/>
    </source>
</evidence>
<dbReference type="OrthoDB" id="4499367at2"/>
<proteinExistence type="predicted"/>
<sequence length="554" mass="58200">MSGRAYPQAVYTSAPRTLEGPGFGVFAHSPDWPAEVGRTRKALGALVGFTPDAGEAFGLVQRGAGRLLYRKVAARTDGFGRPGNYLVHLLWDDGDRLGLRDLLALRRTGRFLDGLDADAAPTAELPPLRVPPAERTVPALTADDVDALTPCLALLLAALADGSGACTLPRRTPSGREVADVVAAVLPRGLTADVSLTSDPQADDGDTAAVAVALGDGPAGAAAGPVDTERAGSLLAAASKGYLPPDTIGDLRALDAWLFADEWAEQDAADLTAEQVACVLGSDAAARWLTRGRNSADALTLAAAEPQVSTALRTSVRRSAAVARRVRAEVLARLLDEVFDGADGPDEAAVAVAGLTQGDLCEALAEEVRSGRRIAHLDRAAGLLVEQALSLGVRLPLLRLTDDRWELALLASRRRVVGDALEAQWRADGGWEEEHRALLGHLLVADVGWLARLEPLVPASGLPPVLRWAALRMDVAGVEKLAAAVAVGATAGQGWALREVVFGSELPARDVDAILGRSLALLLVDDGWPADLAESFARSRGAADDVPRRRRRRD</sequence>
<keyword evidence="3" id="KW-1185">Reference proteome</keyword>
<dbReference type="RefSeq" id="WP_097207620.1">
    <property type="nucleotide sequence ID" value="NZ_JACHXB010000007.1"/>
</dbReference>
<accession>A0A285EEW3</accession>
<gene>
    <name evidence="2" type="ORF">SAMN06893097_10813</name>
</gene>
<evidence type="ECO:0000313" key="2">
    <source>
        <dbReference type="EMBL" id="SNX97649.1"/>
    </source>
</evidence>
<reference evidence="2 3" key="1">
    <citation type="submission" date="2017-09" db="EMBL/GenBank/DDBJ databases">
        <authorList>
            <person name="Ehlers B."/>
            <person name="Leendertz F.H."/>
        </authorList>
    </citation>
    <scope>NUCLEOTIDE SEQUENCE [LARGE SCALE GENOMIC DNA]</scope>
    <source>
        <strain evidence="2 3">DSM 46844</strain>
    </source>
</reference>
<dbReference type="Pfam" id="PF20013">
    <property type="entry name" value="GAP1-N2"/>
    <property type="match status" value="1"/>
</dbReference>
<feature type="domain" description="GTPase-associated protein 1 N-terminal" evidence="1">
    <location>
        <begin position="8"/>
        <end position="129"/>
    </location>
</feature>
<dbReference type="Proteomes" id="UP000219514">
    <property type="component" value="Unassembled WGS sequence"/>
</dbReference>
<evidence type="ECO:0000259" key="1">
    <source>
        <dbReference type="Pfam" id="PF20013"/>
    </source>
</evidence>
<dbReference type="EMBL" id="OBDO01000008">
    <property type="protein sequence ID" value="SNX97649.1"/>
    <property type="molecule type" value="Genomic_DNA"/>
</dbReference>
<name>A0A285EEW3_9ACTN</name>
<protein>
    <recommendedName>
        <fullName evidence="1">GTPase-associated protein 1 N-terminal domain-containing protein</fullName>
    </recommendedName>
</protein>
<dbReference type="AlphaFoldDB" id="A0A285EEW3"/>
<dbReference type="InterPro" id="IPR045402">
    <property type="entry name" value="GAP1-N2"/>
</dbReference>
<organism evidence="2 3">
    <name type="scientific">Geodermatophilus sabuli</name>
    <dbReference type="NCBI Taxonomy" id="1564158"/>
    <lineage>
        <taxon>Bacteria</taxon>
        <taxon>Bacillati</taxon>
        <taxon>Actinomycetota</taxon>
        <taxon>Actinomycetes</taxon>
        <taxon>Geodermatophilales</taxon>
        <taxon>Geodermatophilaceae</taxon>
        <taxon>Geodermatophilus</taxon>
    </lineage>
</organism>